<feature type="region of interest" description="Disordered" evidence="1">
    <location>
        <begin position="1"/>
        <end position="136"/>
    </location>
</feature>
<evidence type="ECO:0000313" key="3">
    <source>
        <dbReference type="Proteomes" id="UP000054516"/>
    </source>
</evidence>
<accession>A0A1W2TUL1</accession>
<evidence type="ECO:0000256" key="1">
    <source>
        <dbReference type="SAM" id="MobiDB-lite"/>
    </source>
</evidence>
<name>A0A1W2TUL1_ROSNE</name>
<dbReference type="OrthoDB" id="5395727at2759"/>
<dbReference type="Proteomes" id="UP000054516">
    <property type="component" value="Unassembled WGS sequence"/>
</dbReference>
<reference evidence="2" key="1">
    <citation type="submission" date="2016-03" db="EMBL/GenBank/DDBJ databases">
        <title>Draft genome sequence of Rosellinia necatrix.</title>
        <authorList>
            <person name="Kanematsu S."/>
        </authorList>
    </citation>
    <scope>NUCLEOTIDE SEQUENCE [LARGE SCALE GENOMIC DNA]</scope>
    <source>
        <strain evidence="2">W97</strain>
    </source>
</reference>
<dbReference type="AlphaFoldDB" id="A0A1W2TUL1"/>
<protein>
    <submittedName>
        <fullName evidence="2">Putative C6 zinc finger domain-containing protein</fullName>
    </submittedName>
</protein>
<organism evidence="2">
    <name type="scientific">Rosellinia necatrix</name>
    <name type="common">White root-rot fungus</name>
    <dbReference type="NCBI Taxonomy" id="77044"/>
    <lineage>
        <taxon>Eukaryota</taxon>
        <taxon>Fungi</taxon>
        <taxon>Dikarya</taxon>
        <taxon>Ascomycota</taxon>
        <taxon>Pezizomycotina</taxon>
        <taxon>Sordariomycetes</taxon>
        <taxon>Xylariomycetidae</taxon>
        <taxon>Xylariales</taxon>
        <taxon>Xylariaceae</taxon>
        <taxon>Rosellinia</taxon>
    </lineage>
</organism>
<sequence length="136" mass="15094">MANIGHPQFNNTLEAGSPPLARERTNSRDYTQTDEWDASKTPPSRFQKRKGSIYATPPSRDGHVERNRDAVEEFHKAHSKRWSISSAKSTGTAASNNNEPQSPTTTNHHHHQQQQQQQQKRHLFADAGAGGGSIDG</sequence>
<evidence type="ECO:0000313" key="2">
    <source>
        <dbReference type="EMBL" id="GAP92291.1"/>
    </source>
</evidence>
<feature type="compositionally biased region" description="Polar residues" evidence="1">
    <location>
        <begin position="82"/>
        <end position="106"/>
    </location>
</feature>
<proteinExistence type="predicted"/>
<dbReference type="OMA" id="AHSKRWS"/>
<gene>
    <name evidence="2" type="ORF">SAMD00023353_7800090</name>
</gene>
<dbReference type="EMBL" id="DF977523">
    <property type="protein sequence ID" value="GAP92291.1"/>
    <property type="molecule type" value="Genomic_DNA"/>
</dbReference>
<keyword evidence="3" id="KW-1185">Reference proteome</keyword>
<feature type="compositionally biased region" description="Basic and acidic residues" evidence="1">
    <location>
        <begin position="60"/>
        <end position="76"/>
    </location>
</feature>